<dbReference type="AlphaFoldDB" id="A0A379FF40"/>
<accession>A0A379FF40</accession>
<dbReference type="PANTHER" id="PTHR30244:SF41">
    <property type="entry name" value="UDP-4-AMINO-4-DEOXY-L-ARABINOSE--OXOGLUTARATE AMINOTRANSFERASE"/>
    <property type="match status" value="1"/>
</dbReference>
<gene>
    <name evidence="2" type="primary">arnB_1</name>
    <name evidence="2" type="ORF">NCTC11938_00641</name>
</gene>
<dbReference type="GO" id="GO:0000271">
    <property type="term" value="P:polysaccharide biosynthetic process"/>
    <property type="evidence" value="ECO:0007669"/>
    <property type="project" value="TreeGrafter"/>
</dbReference>
<dbReference type="GO" id="GO:0030170">
    <property type="term" value="F:pyridoxal phosphate binding"/>
    <property type="evidence" value="ECO:0007669"/>
    <property type="project" value="TreeGrafter"/>
</dbReference>
<sequence length="150" mass="17354">MGVDAFDRQIQGRKPQAEVVEPGYKYNLSDIHAAIAVVQLSRLEEMNAKRAELVALYREKLQDSPLEMLSVPEYPHLHANHLFMVRVDKMPVVSIVIHLWKNSNKKRLVQGFISVLRIHKNTIVSATLRYPFLNQNGTLQRYARCRCFLI</sequence>
<dbReference type="Proteomes" id="UP000254191">
    <property type="component" value="Unassembled WGS sequence"/>
</dbReference>
<name>A0A379FF40_PROMI</name>
<proteinExistence type="predicted"/>
<dbReference type="PANTHER" id="PTHR30244">
    <property type="entry name" value="TRANSAMINASE"/>
    <property type="match status" value="1"/>
</dbReference>
<dbReference type="GO" id="GO:0099620">
    <property type="term" value="F:UDP-4-amino-4-deoxy-L-arabinose aminotransferase"/>
    <property type="evidence" value="ECO:0007669"/>
    <property type="project" value="UniProtKB-EC"/>
</dbReference>
<dbReference type="SUPFAM" id="SSF53383">
    <property type="entry name" value="PLP-dependent transferases"/>
    <property type="match status" value="1"/>
</dbReference>
<dbReference type="InterPro" id="IPR015424">
    <property type="entry name" value="PyrdxlP-dep_Trfase"/>
</dbReference>
<evidence type="ECO:0000256" key="1">
    <source>
        <dbReference type="ARBA" id="ARBA00022898"/>
    </source>
</evidence>
<keyword evidence="1" id="KW-0663">Pyridoxal phosphate</keyword>
<keyword evidence="2" id="KW-0032">Aminotransferase</keyword>
<protein>
    <submittedName>
        <fullName evidence="2">UDP-4-amino-4-deoxy-L-arabinose--oxoglutarate aminotransferase</fullName>
        <ecNumber evidence="2">2.6.1.87</ecNumber>
    </submittedName>
</protein>
<dbReference type="Gene3D" id="3.40.640.10">
    <property type="entry name" value="Type I PLP-dependent aspartate aminotransferase-like (Major domain)"/>
    <property type="match status" value="1"/>
</dbReference>
<keyword evidence="2" id="KW-0808">Transferase</keyword>
<dbReference type="Pfam" id="PF01041">
    <property type="entry name" value="DegT_DnrJ_EryC1"/>
    <property type="match status" value="1"/>
</dbReference>
<reference evidence="2 3" key="1">
    <citation type="submission" date="2018-06" db="EMBL/GenBank/DDBJ databases">
        <authorList>
            <consortium name="Pathogen Informatics"/>
            <person name="Doyle S."/>
        </authorList>
    </citation>
    <scope>NUCLEOTIDE SEQUENCE [LARGE SCALE GENOMIC DNA]</scope>
    <source>
        <strain evidence="2 3">NCTC11938</strain>
    </source>
</reference>
<dbReference type="EMBL" id="UGTS01000004">
    <property type="protein sequence ID" value="SUC18317.1"/>
    <property type="molecule type" value="Genomic_DNA"/>
</dbReference>
<dbReference type="InterPro" id="IPR000653">
    <property type="entry name" value="DegT/StrS_aminotransferase"/>
</dbReference>
<evidence type="ECO:0000313" key="2">
    <source>
        <dbReference type="EMBL" id="SUC18317.1"/>
    </source>
</evidence>
<dbReference type="EC" id="2.6.1.87" evidence="2"/>
<evidence type="ECO:0000313" key="3">
    <source>
        <dbReference type="Proteomes" id="UP000254191"/>
    </source>
</evidence>
<organism evidence="2 3">
    <name type="scientific">Proteus mirabilis</name>
    <dbReference type="NCBI Taxonomy" id="584"/>
    <lineage>
        <taxon>Bacteria</taxon>
        <taxon>Pseudomonadati</taxon>
        <taxon>Pseudomonadota</taxon>
        <taxon>Gammaproteobacteria</taxon>
        <taxon>Enterobacterales</taxon>
        <taxon>Morganellaceae</taxon>
        <taxon>Proteus</taxon>
    </lineage>
</organism>
<dbReference type="InterPro" id="IPR015421">
    <property type="entry name" value="PyrdxlP-dep_Trfase_major"/>
</dbReference>